<keyword evidence="1" id="KW-0285">Flavoprotein</keyword>
<dbReference type="eggNOG" id="COG0492">
    <property type="taxonomic scope" value="Bacteria"/>
</dbReference>
<feature type="domain" description="FAD/NAD(P)-binding" evidence="3">
    <location>
        <begin position="21"/>
        <end position="312"/>
    </location>
</feature>
<evidence type="ECO:0000313" key="4">
    <source>
        <dbReference type="EMBL" id="AFM23596.1"/>
    </source>
</evidence>
<reference evidence="5" key="1">
    <citation type="submission" date="2012-06" db="EMBL/GenBank/DDBJ databases">
        <title>Complete sequence of chromosome of Desulfomonile tiedjei DSM 6799.</title>
        <authorList>
            <person name="Lucas S."/>
            <person name="Copeland A."/>
            <person name="Lapidus A."/>
            <person name="Glavina del Rio T."/>
            <person name="Dalin E."/>
            <person name="Tice H."/>
            <person name="Bruce D."/>
            <person name="Goodwin L."/>
            <person name="Pitluck S."/>
            <person name="Peters L."/>
            <person name="Ovchinnikova G."/>
            <person name="Zeytun A."/>
            <person name="Lu M."/>
            <person name="Kyrpides N."/>
            <person name="Mavromatis K."/>
            <person name="Ivanova N."/>
            <person name="Brettin T."/>
            <person name="Detter J.C."/>
            <person name="Han C."/>
            <person name="Larimer F."/>
            <person name="Land M."/>
            <person name="Hauser L."/>
            <person name="Markowitz V."/>
            <person name="Cheng J.-F."/>
            <person name="Hugenholtz P."/>
            <person name="Woyke T."/>
            <person name="Wu D."/>
            <person name="Spring S."/>
            <person name="Schroeder M."/>
            <person name="Brambilla E."/>
            <person name="Klenk H.-P."/>
            <person name="Eisen J.A."/>
        </authorList>
    </citation>
    <scope>NUCLEOTIDE SEQUENCE [LARGE SCALE GENOMIC DNA]</scope>
    <source>
        <strain evidence="5">ATCC 49306 / DSM 6799 / DCB-1</strain>
    </source>
</reference>
<dbReference type="STRING" id="706587.Desti_0874"/>
<dbReference type="Pfam" id="PF07992">
    <property type="entry name" value="Pyr_redox_2"/>
    <property type="match status" value="1"/>
</dbReference>
<name>I4C205_DESTA</name>
<dbReference type="EMBL" id="CP003360">
    <property type="protein sequence ID" value="AFM23596.1"/>
    <property type="molecule type" value="Genomic_DNA"/>
</dbReference>
<sequence length="331" mass="35402">MSCSRRSSFEMGKRTVNTELYDLLVIGAGPSGLTAGIYGHRAGLKVLMIGGYAPGGQVTHHYNVENYPGFPGGITGAELMTRWLKQLIDEVGEMPRPSSVTSVDFSNRIKEVYVNDDVFRAKAVIVATGSKPRRLEVPGESRLEGKGVFFCATCDAPLLRTMSSRRAAVIGGGDTAFHTAMALLPHAELVTVITRGSEPRAKPALIQRLQQSQKASILVQRSVTEIIGEQGVTCLSLQNTETKNFETFGVDAVFVGVGQSPVTEFLDGKLELTASGFIITDARLNTSALGVFAAGDVRDTPLRQILTAAADGALAAQTAADYLRMLPDKPQ</sequence>
<dbReference type="PRINTS" id="PR00368">
    <property type="entry name" value="FADPNR"/>
</dbReference>
<organism evidence="4 5">
    <name type="scientific">Desulfomonile tiedjei (strain ATCC 49306 / DSM 6799 / DCB-1)</name>
    <dbReference type="NCBI Taxonomy" id="706587"/>
    <lineage>
        <taxon>Bacteria</taxon>
        <taxon>Pseudomonadati</taxon>
        <taxon>Thermodesulfobacteriota</taxon>
        <taxon>Desulfomonilia</taxon>
        <taxon>Desulfomonilales</taxon>
        <taxon>Desulfomonilaceae</taxon>
        <taxon>Desulfomonile</taxon>
    </lineage>
</organism>
<dbReference type="PATRIC" id="fig|706587.4.peg.995"/>
<dbReference type="Proteomes" id="UP000006055">
    <property type="component" value="Chromosome"/>
</dbReference>
<dbReference type="PRINTS" id="PR00469">
    <property type="entry name" value="PNDRDTASEII"/>
</dbReference>
<evidence type="ECO:0000256" key="1">
    <source>
        <dbReference type="ARBA" id="ARBA00022630"/>
    </source>
</evidence>
<evidence type="ECO:0000313" key="5">
    <source>
        <dbReference type="Proteomes" id="UP000006055"/>
    </source>
</evidence>
<dbReference type="AlphaFoldDB" id="I4C205"/>
<protein>
    <submittedName>
        <fullName evidence="4">Thioredoxin reductase</fullName>
    </submittedName>
</protein>
<dbReference type="SUPFAM" id="SSF51905">
    <property type="entry name" value="FAD/NAD(P)-binding domain"/>
    <property type="match status" value="1"/>
</dbReference>
<dbReference type="InterPro" id="IPR036188">
    <property type="entry name" value="FAD/NAD-bd_sf"/>
</dbReference>
<keyword evidence="2" id="KW-0560">Oxidoreductase</keyword>
<keyword evidence="5" id="KW-1185">Reference proteome</keyword>
<dbReference type="PANTHER" id="PTHR48105">
    <property type="entry name" value="THIOREDOXIN REDUCTASE 1-RELATED-RELATED"/>
    <property type="match status" value="1"/>
</dbReference>
<gene>
    <name evidence="4" type="ordered locus">Desti_0874</name>
</gene>
<dbReference type="Gene3D" id="3.50.50.60">
    <property type="entry name" value="FAD/NAD(P)-binding domain"/>
    <property type="match status" value="2"/>
</dbReference>
<evidence type="ECO:0000256" key="2">
    <source>
        <dbReference type="ARBA" id="ARBA00023002"/>
    </source>
</evidence>
<dbReference type="KEGG" id="dti:Desti_0874"/>
<dbReference type="HOGENOM" id="CLU_031864_5_3_7"/>
<dbReference type="GO" id="GO:0016491">
    <property type="term" value="F:oxidoreductase activity"/>
    <property type="evidence" value="ECO:0007669"/>
    <property type="project" value="UniProtKB-KW"/>
</dbReference>
<dbReference type="InterPro" id="IPR050097">
    <property type="entry name" value="Ferredoxin-NADP_redctase_2"/>
</dbReference>
<proteinExistence type="predicted"/>
<evidence type="ECO:0000259" key="3">
    <source>
        <dbReference type="Pfam" id="PF07992"/>
    </source>
</evidence>
<dbReference type="InterPro" id="IPR023753">
    <property type="entry name" value="FAD/NAD-binding_dom"/>
</dbReference>
<accession>I4C205</accession>